<dbReference type="InterPro" id="IPR000182">
    <property type="entry name" value="GNAT_dom"/>
</dbReference>
<dbReference type="Proteomes" id="UP000829542">
    <property type="component" value="Chromosome"/>
</dbReference>
<evidence type="ECO:0000256" key="2">
    <source>
        <dbReference type="ARBA" id="ARBA00023315"/>
    </source>
</evidence>
<evidence type="ECO:0000313" key="6">
    <source>
        <dbReference type="Proteomes" id="UP000829542"/>
    </source>
</evidence>
<organism evidence="5 6">
    <name type="scientific">Ignatzschineria rhizosphaerae</name>
    <dbReference type="NCBI Taxonomy" id="2923279"/>
    <lineage>
        <taxon>Bacteria</taxon>
        <taxon>Pseudomonadati</taxon>
        <taxon>Pseudomonadota</taxon>
        <taxon>Gammaproteobacteria</taxon>
        <taxon>Cardiobacteriales</taxon>
        <taxon>Ignatzschineriaceae</taxon>
        <taxon>Ignatzschineria</taxon>
    </lineage>
</organism>
<name>A0ABY3X113_9GAMM</name>
<dbReference type="SUPFAM" id="SSF55729">
    <property type="entry name" value="Acyl-CoA N-acyltransferases (Nat)"/>
    <property type="match status" value="1"/>
</dbReference>
<sequence length="185" mass="21269">MPLETERMILRSFKKSDAKALYEYAKDDRIGPIAGWPPHQSEVESLEIIQTVFAAREVYAITLKDDLAKGQDHVIGMVGLLIGEDSNFAIAKDEAELAYWIGVPYWGKGLVLEASKAVIKHAFNHLGMRALWCGFYENNAQSFRAQEKCGFKIIRTEENQYNQFMDEYRKEHISFLSKETWRGSR</sequence>
<comment type="similarity">
    <text evidence="3">Belongs to the acetyltransferase family. RimJ subfamily.</text>
</comment>
<dbReference type="PANTHER" id="PTHR43792:SF8">
    <property type="entry name" value="[RIBOSOMAL PROTEIN US5]-ALANINE N-ACETYLTRANSFERASE"/>
    <property type="match status" value="1"/>
</dbReference>
<dbReference type="EMBL" id="CP093379">
    <property type="protein sequence ID" value="UNM95575.1"/>
    <property type="molecule type" value="Genomic_DNA"/>
</dbReference>
<dbReference type="InterPro" id="IPR016181">
    <property type="entry name" value="Acyl_CoA_acyltransferase"/>
</dbReference>
<reference evidence="5 6" key="1">
    <citation type="submission" date="2022-03" db="EMBL/GenBank/DDBJ databases">
        <title>Ignatzschineria rhizosphaerae HR5S32.</title>
        <authorList>
            <person name="Sun J.Q."/>
            <person name="Feng J.Y."/>
        </authorList>
    </citation>
    <scope>NUCLEOTIDE SEQUENCE [LARGE SCALE GENOMIC DNA]</scope>
    <source>
        <strain evidence="5 6">HR5S32</strain>
    </source>
</reference>
<accession>A0ABY3X113</accession>
<dbReference type="PANTHER" id="PTHR43792">
    <property type="entry name" value="GNAT FAMILY, PUTATIVE (AFU_ORTHOLOGUE AFUA_3G00765)-RELATED-RELATED"/>
    <property type="match status" value="1"/>
</dbReference>
<evidence type="ECO:0000313" key="5">
    <source>
        <dbReference type="EMBL" id="UNM95575.1"/>
    </source>
</evidence>
<dbReference type="Gene3D" id="3.40.630.30">
    <property type="match status" value="1"/>
</dbReference>
<evidence type="ECO:0000259" key="4">
    <source>
        <dbReference type="PROSITE" id="PS51186"/>
    </source>
</evidence>
<keyword evidence="6" id="KW-1185">Reference proteome</keyword>
<evidence type="ECO:0000256" key="3">
    <source>
        <dbReference type="ARBA" id="ARBA00038502"/>
    </source>
</evidence>
<gene>
    <name evidence="5" type="ORF">MMG00_10135</name>
</gene>
<keyword evidence="1" id="KW-0808">Transferase</keyword>
<proteinExistence type="inferred from homology"/>
<evidence type="ECO:0000256" key="1">
    <source>
        <dbReference type="ARBA" id="ARBA00022679"/>
    </source>
</evidence>
<dbReference type="InterPro" id="IPR051531">
    <property type="entry name" value="N-acetyltransferase"/>
</dbReference>
<dbReference type="Pfam" id="PF13302">
    <property type="entry name" value="Acetyltransf_3"/>
    <property type="match status" value="1"/>
</dbReference>
<protein>
    <submittedName>
        <fullName evidence="5">GNAT family N-acetyltransferase</fullName>
    </submittedName>
</protein>
<keyword evidence="2" id="KW-0012">Acyltransferase</keyword>
<dbReference type="PROSITE" id="PS51186">
    <property type="entry name" value="GNAT"/>
    <property type="match status" value="1"/>
</dbReference>
<dbReference type="RefSeq" id="WP_242147960.1">
    <property type="nucleotide sequence ID" value="NZ_CP093379.1"/>
</dbReference>
<feature type="domain" description="N-acetyltransferase" evidence="4">
    <location>
        <begin position="8"/>
        <end position="173"/>
    </location>
</feature>